<keyword evidence="6 19" id="KW-0812">Transmembrane</keyword>
<evidence type="ECO:0000256" key="18">
    <source>
        <dbReference type="PIRSR" id="PIRSR600829-4"/>
    </source>
</evidence>
<evidence type="ECO:0000256" key="19">
    <source>
        <dbReference type="SAM" id="Phobius"/>
    </source>
</evidence>
<evidence type="ECO:0000256" key="4">
    <source>
        <dbReference type="ARBA" id="ARBA00022516"/>
    </source>
</evidence>
<evidence type="ECO:0000256" key="10">
    <source>
        <dbReference type="ARBA" id="ARBA00022989"/>
    </source>
</evidence>
<feature type="binding site" evidence="17">
    <location>
        <position position="3"/>
    </location>
    <ligand>
        <name>ATP</name>
        <dbReference type="ChEBI" id="CHEBI:30616"/>
    </ligand>
</feature>
<feature type="transmembrane region" description="Helical" evidence="19">
    <location>
        <begin position="90"/>
        <end position="112"/>
    </location>
</feature>
<feature type="transmembrane region" description="Helical" evidence="19">
    <location>
        <begin position="132"/>
        <end position="152"/>
    </location>
</feature>
<dbReference type="OrthoDB" id="9789934at2"/>
<evidence type="ECO:0000313" key="21">
    <source>
        <dbReference type="Proteomes" id="UP000448943"/>
    </source>
</evidence>
<keyword evidence="7 17" id="KW-0547">Nucleotide-binding</keyword>
<feature type="transmembrane region" description="Helical" evidence="19">
    <location>
        <begin position="182"/>
        <end position="201"/>
    </location>
</feature>
<feature type="binding site" evidence="17">
    <location>
        <position position="10"/>
    </location>
    <ligand>
        <name>ATP</name>
        <dbReference type="ChEBI" id="CHEBI:30616"/>
    </ligand>
</feature>
<keyword evidence="21" id="KW-1185">Reference proteome</keyword>
<keyword evidence="3" id="KW-1003">Cell membrane</keyword>
<keyword evidence="12 19" id="KW-0472">Membrane</keyword>
<dbReference type="GO" id="GO:0005886">
    <property type="term" value="C:plasma membrane"/>
    <property type="evidence" value="ECO:0007669"/>
    <property type="project" value="UniProtKB-SubCell"/>
</dbReference>
<feature type="binding site" evidence="17">
    <location>
        <begin position="88"/>
        <end position="89"/>
    </location>
    <ligand>
        <name>ATP</name>
        <dbReference type="ChEBI" id="CHEBI:30616"/>
    </ligand>
</feature>
<dbReference type="Gene3D" id="1.10.287.3610">
    <property type="match status" value="1"/>
</dbReference>
<proteinExistence type="inferred from homology"/>
<evidence type="ECO:0000256" key="1">
    <source>
        <dbReference type="ARBA" id="ARBA00004651"/>
    </source>
</evidence>
<dbReference type="InterPro" id="IPR036945">
    <property type="entry name" value="DAGK_sf"/>
</dbReference>
<feature type="binding site" evidence="17">
    <location>
        <position position="70"/>
    </location>
    <ligand>
        <name>ATP</name>
        <dbReference type="ChEBI" id="CHEBI:30616"/>
    </ligand>
</feature>
<keyword evidence="5" id="KW-0808">Transferase</keyword>
<feature type="binding site" evidence="18">
    <location>
        <position position="70"/>
    </location>
    <ligand>
        <name>a divalent metal cation</name>
        <dbReference type="ChEBI" id="CHEBI:60240"/>
    </ligand>
</feature>
<keyword evidence="13" id="KW-0594">Phospholipid biosynthesis</keyword>
<evidence type="ECO:0000256" key="7">
    <source>
        <dbReference type="ARBA" id="ARBA00022741"/>
    </source>
</evidence>
<feature type="transmembrane region" description="Helical" evidence="19">
    <location>
        <begin position="208"/>
        <end position="225"/>
    </location>
</feature>
<keyword evidence="14" id="KW-1208">Phospholipid metabolism</keyword>
<accession>A0A6N9Q3V2</accession>
<feature type="binding site" evidence="16">
    <location>
        <position position="63"/>
    </location>
    <ligand>
        <name>substrate</name>
    </ligand>
</feature>
<evidence type="ECO:0000256" key="6">
    <source>
        <dbReference type="ARBA" id="ARBA00022692"/>
    </source>
</evidence>
<keyword evidence="4" id="KW-0444">Lipid biosynthesis</keyword>
<dbReference type="RefSeq" id="WP_160646181.1">
    <property type="nucleotide sequence ID" value="NZ_SIJB01000024.1"/>
</dbReference>
<protein>
    <submittedName>
        <fullName evidence="20">Diacylglycerol kinase family protein</fullName>
    </submittedName>
</protein>
<name>A0A6N9Q3V2_9BACL</name>
<dbReference type="GO" id="GO:0008654">
    <property type="term" value="P:phospholipid biosynthetic process"/>
    <property type="evidence" value="ECO:0007669"/>
    <property type="project" value="UniProtKB-KW"/>
</dbReference>
<dbReference type="GO" id="GO:0016301">
    <property type="term" value="F:kinase activity"/>
    <property type="evidence" value="ECO:0007669"/>
    <property type="project" value="UniProtKB-KW"/>
</dbReference>
<dbReference type="Proteomes" id="UP000448943">
    <property type="component" value="Unassembled WGS sequence"/>
</dbReference>
<feature type="transmembrane region" description="Helical" evidence="19">
    <location>
        <begin position="27"/>
        <end position="44"/>
    </location>
</feature>
<evidence type="ECO:0000256" key="12">
    <source>
        <dbReference type="ARBA" id="ARBA00023136"/>
    </source>
</evidence>
<evidence type="ECO:0000256" key="17">
    <source>
        <dbReference type="PIRSR" id="PIRSR600829-3"/>
    </source>
</evidence>
<evidence type="ECO:0000256" key="2">
    <source>
        <dbReference type="ARBA" id="ARBA00005967"/>
    </source>
</evidence>
<reference evidence="20 21" key="1">
    <citation type="submission" date="2019-01" db="EMBL/GenBank/DDBJ databases">
        <title>Chengkuizengella sp. nov., isolated from deep-sea sediment of East Pacific Ocean.</title>
        <authorList>
            <person name="Yang J."/>
            <person name="Lai Q."/>
            <person name="Shao Z."/>
        </authorList>
    </citation>
    <scope>NUCLEOTIDE SEQUENCE [LARGE SCALE GENOMIC DNA]</scope>
    <source>
        <strain evidence="20 21">YPA3-1-1</strain>
    </source>
</reference>
<evidence type="ECO:0000256" key="8">
    <source>
        <dbReference type="ARBA" id="ARBA00022777"/>
    </source>
</evidence>
<dbReference type="PANTHER" id="PTHR34299">
    <property type="entry name" value="DIACYLGLYCEROL KINASE"/>
    <property type="match status" value="1"/>
</dbReference>
<dbReference type="GO" id="GO:0005524">
    <property type="term" value="F:ATP binding"/>
    <property type="evidence" value="ECO:0007669"/>
    <property type="project" value="UniProtKB-KW"/>
</dbReference>
<keyword evidence="10 19" id="KW-1133">Transmembrane helix</keyword>
<feature type="transmembrane region" description="Helical" evidence="19">
    <location>
        <begin position="50"/>
        <end position="69"/>
    </location>
</feature>
<keyword evidence="11" id="KW-0443">Lipid metabolism</keyword>
<dbReference type="AlphaFoldDB" id="A0A6N9Q3V2"/>
<keyword evidence="18" id="KW-0460">Magnesium</keyword>
<feature type="binding site" evidence="16">
    <location>
        <position position="3"/>
    </location>
    <ligand>
        <name>substrate</name>
    </ligand>
</feature>
<evidence type="ECO:0000256" key="14">
    <source>
        <dbReference type="ARBA" id="ARBA00023264"/>
    </source>
</evidence>
<feature type="binding site" evidence="17">
    <location>
        <begin position="79"/>
        <end position="81"/>
    </location>
    <ligand>
        <name>ATP</name>
        <dbReference type="ChEBI" id="CHEBI:30616"/>
    </ligand>
</feature>
<evidence type="ECO:0000256" key="13">
    <source>
        <dbReference type="ARBA" id="ARBA00023209"/>
    </source>
</evidence>
<dbReference type="Pfam" id="PF01219">
    <property type="entry name" value="DAGK_prokar"/>
    <property type="match status" value="1"/>
</dbReference>
<dbReference type="GO" id="GO:0046872">
    <property type="term" value="F:metal ion binding"/>
    <property type="evidence" value="ECO:0007669"/>
    <property type="project" value="UniProtKB-KW"/>
</dbReference>
<comment type="subcellular location">
    <subcellularLocation>
        <location evidence="1">Cell membrane</location>
        <topology evidence="1">Multi-pass membrane protein</topology>
    </subcellularLocation>
</comment>
<sequence>MKRWLLSFKYAYEGLIYAFSTQKNMRFHFFAAIIVLFLSLFFELSQLEILLVWIVICLVIVMELINTAIEKTIDLTVKEMHPIAKIAKDVAAAAVLVSAVFAVIVGFVIFYNPILLWINGKLVKTHEINNETIIVVLSLVFLCTIVFQQTIFRKKNNTQINLISALNASILTMIMISDANVIHIILTCCISILLVSGLLGQKEVTVRSILNGTILGIFLTLFIYFCV</sequence>
<evidence type="ECO:0000313" key="20">
    <source>
        <dbReference type="EMBL" id="NBI29374.1"/>
    </source>
</evidence>
<keyword evidence="8 20" id="KW-0418">Kinase</keyword>
<keyword evidence="18" id="KW-0479">Metal-binding</keyword>
<dbReference type="EMBL" id="SIJB01000024">
    <property type="protein sequence ID" value="NBI29374.1"/>
    <property type="molecule type" value="Genomic_DNA"/>
</dbReference>
<evidence type="ECO:0000256" key="15">
    <source>
        <dbReference type="PIRSR" id="PIRSR600829-1"/>
    </source>
</evidence>
<evidence type="ECO:0000256" key="11">
    <source>
        <dbReference type="ARBA" id="ARBA00023098"/>
    </source>
</evidence>
<comment type="cofactor">
    <cofactor evidence="18">
        <name>Mg(2+)</name>
        <dbReference type="ChEBI" id="CHEBI:18420"/>
    </cofactor>
    <text evidence="18">Mn(2+), Zn(2+), Cd(2+) and Co(2+) support activity to lesser extents.</text>
</comment>
<evidence type="ECO:0000256" key="3">
    <source>
        <dbReference type="ARBA" id="ARBA00022475"/>
    </source>
</evidence>
<comment type="similarity">
    <text evidence="2">Belongs to the bacterial diacylglycerol kinase family.</text>
</comment>
<feature type="active site" description="Proton acceptor" evidence="15">
    <location>
        <position position="63"/>
    </location>
</feature>
<organism evidence="20 21">
    <name type="scientific">Chengkuizengella marina</name>
    <dbReference type="NCBI Taxonomy" id="2507566"/>
    <lineage>
        <taxon>Bacteria</taxon>
        <taxon>Bacillati</taxon>
        <taxon>Bacillota</taxon>
        <taxon>Bacilli</taxon>
        <taxon>Bacillales</taxon>
        <taxon>Paenibacillaceae</taxon>
        <taxon>Chengkuizengella</taxon>
    </lineage>
</organism>
<evidence type="ECO:0000256" key="16">
    <source>
        <dbReference type="PIRSR" id="PIRSR600829-2"/>
    </source>
</evidence>
<dbReference type="InterPro" id="IPR000829">
    <property type="entry name" value="DAGK"/>
</dbReference>
<evidence type="ECO:0000256" key="9">
    <source>
        <dbReference type="ARBA" id="ARBA00022840"/>
    </source>
</evidence>
<keyword evidence="9 17" id="KW-0067">ATP-binding</keyword>
<evidence type="ECO:0000256" key="5">
    <source>
        <dbReference type="ARBA" id="ARBA00022679"/>
    </source>
</evidence>
<comment type="caution">
    <text evidence="20">The sequence shown here is derived from an EMBL/GenBank/DDBJ whole genome shotgun (WGS) entry which is preliminary data.</text>
</comment>
<dbReference type="PANTHER" id="PTHR34299:SF1">
    <property type="entry name" value="DIACYLGLYCEROL KINASE"/>
    <property type="match status" value="1"/>
</dbReference>
<gene>
    <name evidence="20" type="ORF">ERL59_10415</name>
</gene>